<name>A0A7X2P215_9FIRM</name>
<proteinExistence type="predicted"/>
<accession>A0A7X2P215</accession>
<reference evidence="1 2" key="1">
    <citation type="submission" date="2019-08" db="EMBL/GenBank/DDBJ databases">
        <title>In-depth cultivation of the pig gut microbiome towards novel bacterial diversity and tailored functional studies.</title>
        <authorList>
            <person name="Wylensek D."/>
            <person name="Hitch T.C.A."/>
            <person name="Clavel T."/>
        </authorList>
    </citation>
    <scope>NUCLEOTIDE SEQUENCE [LARGE SCALE GENOMIC DNA]</scope>
    <source>
        <strain evidence="1 2">BSM-380-WT-5A</strain>
    </source>
</reference>
<dbReference type="AlphaFoldDB" id="A0A7X2P215"/>
<organism evidence="1 2">
    <name type="scientific">Oliverpabstia intestinalis</name>
    <dbReference type="NCBI Taxonomy" id="2606633"/>
    <lineage>
        <taxon>Bacteria</taxon>
        <taxon>Bacillati</taxon>
        <taxon>Bacillota</taxon>
        <taxon>Clostridia</taxon>
        <taxon>Lachnospirales</taxon>
        <taxon>Lachnospiraceae</taxon>
        <taxon>Oliverpabstia</taxon>
    </lineage>
</organism>
<dbReference type="Proteomes" id="UP000440513">
    <property type="component" value="Unassembled WGS sequence"/>
</dbReference>
<evidence type="ECO:0000313" key="2">
    <source>
        <dbReference type="Proteomes" id="UP000440513"/>
    </source>
</evidence>
<gene>
    <name evidence="1" type="ORF">FYJ57_04860</name>
</gene>
<sequence length="61" mass="7177">MKKKQTFIIEVVDTQDSTWQGRVSWVNGQKQQTFRSVMELLRLVDSVVGENEKGFIERKTF</sequence>
<keyword evidence="2" id="KW-1185">Reference proteome</keyword>
<comment type="caution">
    <text evidence="1">The sequence shown here is derived from an EMBL/GenBank/DDBJ whole genome shotgun (WGS) entry which is preliminary data.</text>
</comment>
<protein>
    <submittedName>
        <fullName evidence="1">Uncharacterized protein</fullName>
    </submittedName>
</protein>
<dbReference type="EMBL" id="VUMS01000007">
    <property type="protein sequence ID" value="MST66073.1"/>
    <property type="molecule type" value="Genomic_DNA"/>
</dbReference>
<evidence type="ECO:0000313" key="1">
    <source>
        <dbReference type="EMBL" id="MST66073.1"/>
    </source>
</evidence>
<dbReference type="RefSeq" id="WP_154431729.1">
    <property type="nucleotide sequence ID" value="NZ_JBQHQP010000013.1"/>
</dbReference>